<keyword evidence="5" id="KW-1185">Reference proteome</keyword>
<feature type="binding site" evidence="2">
    <location>
        <position position="69"/>
    </location>
    <ligand>
        <name>substrate</name>
    </ligand>
</feature>
<dbReference type="PANTHER" id="PTHR36934">
    <property type="entry name" value="BLR0278 PROTEIN"/>
    <property type="match status" value="1"/>
</dbReference>
<protein>
    <submittedName>
        <fullName evidence="4">Thioesterase</fullName>
    </submittedName>
</protein>
<organism evidence="4 5">
    <name type="scientific">Candidatus Methylomirabilis limnetica</name>
    <dbReference type="NCBI Taxonomy" id="2033718"/>
    <lineage>
        <taxon>Bacteria</taxon>
        <taxon>Candidatus Methylomirabilota</taxon>
        <taxon>Candidatus Methylomirabilia</taxon>
        <taxon>Candidatus Methylomirabilales</taxon>
        <taxon>Candidatus Methylomirabilaceae</taxon>
        <taxon>Candidatus Methylomirabilis</taxon>
    </lineage>
</organism>
<evidence type="ECO:0000256" key="1">
    <source>
        <dbReference type="PIRSR" id="PIRSR014972-1"/>
    </source>
</evidence>
<feature type="active site" evidence="1">
    <location>
        <position position="50"/>
    </location>
</feature>
<dbReference type="EMBL" id="NVQC01000023">
    <property type="protein sequence ID" value="PTL35528.1"/>
    <property type="molecule type" value="Genomic_DNA"/>
</dbReference>
<evidence type="ECO:0000256" key="2">
    <source>
        <dbReference type="PIRSR" id="PIRSR014972-2"/>
    </source>
</evidence>
<feature type="active site" evidence="1">
    <location>
        <position position="42"/>
    </location>
</feature>
<dbReference type="InterPro" id="IPR054485">
    <property type="entry name" value="FlK-like_dom"/>
</dbReference>
<proteinExistence type="predicted"/>
<dbReference type="SUPFAM" id="SSF54637">
    <property type="entry name" value="Thioesterase/thiol ester dehydrase-isomerase"/>
    <property type="match status" value="1"/>
</dbReference>
<dbReference type="PIRSF" id="PIRSF014972">
    <property type="entry name" value="FlK"/>
    <property type="match status" value="1"/>
</dbReference>
<feature type="active site" evidence="1">
    <location>
        <position position="76"/>
    </location>
</feature>
<gene>
    <name evidence="4" type="ORF">CLG94_09675</name>
</gene>
<name>A0A2T4TWN7_9BACT</name>
<dbReference type="PANTHER" id="PTHR36934:SF1">
    <property type="entry name" value="THIOESTERASE DOMAIN-CONTAINING PROTEIN"/>
    <property type="match status" value="1"/>
</dbReference>
<dbReference type="Pfam" id="PF22636">
    <property type="entry name" value="FlK"/>
    <property type="match status" value="1"/>
</dbReference>
<feature type="domain" description="Fluoroacetyl-CoA-specific thioesterase-like" evidence="3">
    <location>
        <begin position="23"/>
        <end position="124"/>
    </location>
</feature>
<comment type="caution">
    <text evidence="4">The sequence shown here is derived from an EMBL/GenBank/DDBJ whole genome shotgun (WGS) entry which is preliminary data.</text>
</comment>
<sequence>MRPRWEESMSLHEGMTCERAWRVTGAEAADRHGNPLVHVLTTPVVVEWMEEVATASVQPHLSDGQGTVGSIIKMTHLAPTPIGLMVKVVATLTQIDGRRLTFRIEAFDEVEKIAECQHERVIVDLTRFHAKAGKKVGEGRGPRE</sequence>
<feature type="binding site" evidence="2">
    <location>
        <position position="120"/>
    </location>
    <ligand>
        <name>substrate</name>
    </ligand>
</feature>
<dbReference type="Gene3D" id="3.10.129.10">
    <property type="entry name" value="Hotdog Thioesterase"/>
    <property type="match status" value="1"/>
</dbReference>
<dbReference type="CDD" id="cd03440">
    <property type="entry name" value="hot_dog"/>
    <property type="match status" value="1"/>
</dbReference>
<accession>A0A2T4TWN7</accession>
<dbReference type="AlphaFoldDB" id="A0A2T4TWN7"/>
<reference evidence="4 5" key="1">
    <citation type="submission" date="2017-09" db="EMBL/GenBank/DDBJ databases">
        <title>Bloom of a denitrifying methanotroph, Candidatus Methylomirabilis limnetica, in a deep stratified lake.</title>
        <authorList>
            <person name="Graf J.S."/>
            <person name="Marchant H.K."/>
            <person name="Tienken D."/>
            <person name="Hach P.F."/>
            <person name="Brand A."/>
            <person name="Schubert C.J."/>
            <person name="Kuypers M.M."/>
            <person name="Milucka J."/>
        </authorList>
    </citation>
    <scope>NUCLEOTIDE SEQUENCE [LARGE SCALE GENOMIC DNA]</scope>
    <source>
        <strain evidence="4 5">Zug</strain>
    </source>
</reference>
<dbReference type="InterPro" id="IPR025540">
    <property type="entry name" value="FlK"/>
</dbReference>
<dbReference type="InterPro" id="IPR029069">
    <property type="entry name" value="HotDog_dom_sf"/>
</dbReference>
<dbReference type="Proteomes" id="UP000241436">
    <property type="component" value="Unassembled WGS sequence"/>
</dbReference>
<reference evidence="5" key="2">
    <citation type="journal article" date="2018" name="Environ. Microbiol.">
        <title>Bloom of a denitrifying methanotroph, 'Candidatus Methylomirabilis limnetica', in a deep stratified lake.</title>
        <authorList>
            <person name="Graf J.S."/>
            <person name="Mayr M.J."/>
            <person name="Marchant H.K."/>
            <person name="Tienken D."/>
            <person name="Hach P.F."/>
            <person name="Brand A."/>
            <person name="Schubert C.J."/>
            <person name="Kuypers M.M."/>
            <person name="Milucka J."/>
        </authorList>
    </citation>
    <scope>NUCLEOTIDE SEQUENCE [LARGE SCALE GENOMIC DNA]</scope>
    <source>
        <strain evidence="5">Zug</strain>
    </source>
</reference>
<evidence type="ECO:0000313" key="4">
    <source>
        <dbReference type="EMBL" id="PTL35528.1"/>
    </source>
</evidence>
<evidence type="ECO:0000259" key="3">
    <source>
        <dbReference type="Pfam" id="PF22636"/>
    </source>
</evidence>
<evidence type="ECO:0000313" key="5">
    <source>
        <dbReference type="Proteomes" id="UP000241436"/>
    </source>
</evidence>